<reference evidence="1 2" key="2">
    <citation type="journal article" date="2022" name="Mol. Ecol. Resour.">
        <title>The genomes of chicory, endive, great burdock and yacon provide insights into Asteraceae paleo-polyploidization history and plant inulin production.</title>
        <authorList>
            <person name="Fan W."/>
            <person name="Wang S."/>
            <person name="Wang H."/>
            <person name="Wang A."/>
            <person name="Jiang F."/>
            <person name="Liu H."/>
            <person name="Zhao H."/>
            <person name="Xu D."/>
            <person name="Zhang Y."/>
        </authorList>
    </citation>
    <scope>NUCLEOTIDE SEQUENCE [LARGE SCALE GENOMIC DNA]</scope>
    <source>
        <strain evidence="2">cv. Yunnan</strain>
        <tissue evidence="1">Leaves</tissue>
    </source>
</reference>
<evidence type="ECO:0000313" key="2">
    <source>
        <dbReference type="Proteomes" id="UP001056120"/>
    </source>
</evidence>
<keyword evidence="2" id="KW-1185">Reference proteome</keyword>
<gene>
    <name evidence="1" type="ORF">L1987_00026</name>
</gene>
<evidence type="ECO:0000313" key="1">
    <source>
        <dbReference type="EMBL" id="KAI3825987.1"/>
    </source>
</evidence>
<protein>
    <submittedName>
        <fullName evidence="1">Uncharacterized protein</fullName>
    </submittedName>
</protein>
<comment type="caution">
    <text evidence="1">The sequence shown here is derived from an EMBL/GenBank/DDBJ whole genome shotgun (WGS) entry which is preliminary data.</text>
</comment>
<proteinExistence type="predicted"/>
<dbReference type="Proteomes" id="UP001056120">
    <property type="component" value="Linkage Group LG01"/>
</dbReference>
<sequence length="234" mass="26218">MMNERDRVTPDWDCCMTVYARTWRPDLSLRVCETRVFAWHAHVHAWELGFGYPSSTQFRSNVMRKPVGRGSGIQESGRSAEQGFGLSNWTKSFERSPKVTMSNRTVMSSGCVERPDEGATKSVTLDVWLPFARLSLGGRQVLAHVPLTVVPPAAEYEQELPAQEVILALPAPNTPNTTRATMRGGLSSSFYKRGRNAFAVRSQPSRHYAESGNGWLEESDDEEQVGDNFDLFND</sequence>
<organism evidence="1 2">
    <name type="scientific">Smallanthus sonchifolius</name>
    <dbReference type="NCBI Taxonomy" id="185202"/>
    <lineage>
        <taxon>Eukaryota</taxon>
        <taxon>Viridiplantae</taxon>
        <taxon>Streptophyta</taxon>
        <taxon>Embryophyta</taxon>
        <taxon>Tracheophyta</taxon>
        <taxon>Spermatophyta</taxon>
        <taxon>Magnoliopsida</taxon>
        <taxon>eudicotyledons</taxon>
        <taxon>Gunneridae</taxon>
        <taxon>Pentapetalae</taxon>
        <taxon>asterids</taxon>
        <taxon>campanulids</taxon>
        <taxon>Asterales</taxon>
        <taxon>Asteraceae</taxon>
        <taxon>Asteroideae</taxon>
        <taxon>Heliantheae alliance</taxon>
        <taxon>Millerieae</taxon>
        <taxon>Smallanthus</taxon>
    </lineage>
</organism>
<reference evidence="2" key="1">
    <citation type="journal article" date="2022" name="Mol. Ecol. Resour.">
        <title>The genomes of chicory, endive, great burdock and yacon provide insights into Asteraceae palaeo-polyploidization history and plant inulin production.</title>
        <authorList>
            <person name="Fan W."/>
            <person name="Wang S."/>
            <person name="Wang H."/>
            <person name="Wang A."/>
            <person name="Jiang F."/>
            <person name="Liu H."/>
            <person name="Zhao H."/>
            <person name="Xu D."/>
            <person name="Zhang Y."/>
        </authorList>
    </citation>
    <scope>NUCLEOTIDE SEQUENCE [LARGE SCALE GENOMIC DNA]</scope>
    <source>
        <strain evidence="2">cv. Yunnan</strain>
    </source>
</reference>
<dbReference type="EMBL" id="CM042018">
    <property type="protein sequence ID" value="KAI3825987.1"/>
    <property type="molecule type" value="Genomic_DNA"/>
</dbReference>
<accession>A0ACB9K160</accession>
<name>A0ACB9K160_9ASTR</name>